<keyword evidence="12" id="KW-1185">Reference proteome</keyword>
<dbReference type="InterPro" id="IPR035906">
    <property type="entry name" value="MetI-like_sf"/>
</dbReference>
<keyword evidence="7 9" id="KW-0472">Membrane</keyword>
<dbReference type="GO" id="GO:0015419">
    <property type="term" value="F:ABC-type sulfate transporter activity"/>
    <property type="evidence" value="ECO:0007669"/>
    <property type="project" value="InterPro"/>
</dbReference>
<evidence type="ECO:0000256" key="4">
    <source>
        <dbReference type="ARBA" id="ARBA00022692"/>
    </source>
</evidence>
<proteinExistence type="predicted"/>
<feature type="domain" description="ABC transmembrane type-1" evidence="10">
    <location>
        <begin position="62"/>
        <end position="266"/>
    </location>
</feature>
<evidence type="ECO:0000256" key="6">
    <source>
        <dbReference type="ARBA" id="ARBA00023032"/>
    </source>
</evidence>
<feature type="transmembrane region" description="Helical" evidence="9">
    <location>
        <begin position="136"/>
        <end position="158"/>
    </location>
</feature>
<evidence type="ECO:0000256" key="7">
    <source>
        <dbReference type="ARBA" id="ARBA00023136"/>
    </source>
</evidence>
<dbReference type="AlphaFoldDB" id="A0A7X0DMX0"/>
<dbReference type="InterPro" id="IPR005667">
    <property type="entry name" value="Sulph_transpt2"/>
</dbReference>
<protein>
    <submittedName>
        <fullName evidence="11">Sulfate transport system permease protein</fullName>
    </submittedName>
</protein>
<evidence type="ECO:0000256" key="3">
    <source>
        <dbReference type="ARBA" id="ARBA00022448"/>
    </source>
</evidence>
<evidence type="ECO:0000256" key="8">
    <source>
        <dbReference type="ARBA" id="ARBA00025323"/>
    </source>
</evidence>
<organism evidence="11 12">
    <name type="scientific">Novispirillum itersonii</name>
    <name type="common">Aquaspirillum itersonii</name>
    <dbReference type="NCBI Taxonomy" id="189"/>
    <lineage>
        <taxon>Bacteria</taxon>
        <taxon>Pseudomonadati</taxon>
        <taxon>Pseudomonadota</taxon>
        <taxon>Alphaproteobacteria</taxon>
        <taxon>Rhodospirillales</taxon>
        <taxon>Novispirillaceae</taxon>
        <taxon>Novispirillum</taxon>
    </lineage>
</organism>
<keyword evidence="6" id="KW-0764">Sulfate transport</keyword>
<keyword evidence="3" id="KW-0813">Transport</keyword>
<feature type="transmembrane region" description="Helical" evidence="9">
    <location>
        <begin position="244"/>
        <end position="268"/>
    </location>
</feature>
<reference evidence="11 12" key="1">
    <citation type="submission" date="2020-08" db="EMBL/GenBank/DDBJ databases">
        <title>Genomic Encyclopedia of Type Strains, Phase IV (KMG-IV): sequencing the most valuable type-strain genomes for metagenomic binning, comparative biology and taxonomic classification.</title>
        <authorList>
            <person name="Goeker M."/>
        </authorList>
    </citation>
    <scope>NUCLEOTIDE SEQUENCE [LARGE SCALE GENOMIC DNA]</scope>
    <source>
        <strain evidence="11 12">DSM 11590</strain>
    </source>
</reference>
<dbReference type="CDD" id="cd06261">
    <property type="entry name" value="TM_PBP2"/>
    <property type="match status" value="1"/>
</dbReference>
<feature type="transmembrane region" description="Helical" evidence="9">
    <location>
        <begin position="62"/>
        <end position="85"/>
    </location>
</feature>
<dbReference type="PANTHER" id="PTHR30406">
    <property type="entry name" value="SULFATE TRANSPORT SYSTEM PERMEASE PROTEIN"/>
    <property type="match status" value="1"/>
</dbReference>
<feature type="transmembrane region" description="Helical" evidence="9">
    <location>
        <begin position="198"/>
        <end position="224"/>
    </location>
</feature>
<dbReference type="GO" id="GO:0005886">
    <property type="term" value="C:plasma membrane"/>
    <property type="evidence" value="ECO:0007669"/>
    <property type="project" value="UniProtKB-SubCell"/>
</dbReference>
<dbReference type="NCBIfam" id="TIGR00969">
    <property type="entry name" value="3a0106s02"/>
    <property type="match status" value="1"/>
</dbReference>
<dbReference type="Pfam" id="PF00528">
    <property type="entry name" value="BPD_transp_1"/>
    <property type="match status" value="1"/>
</dbReference>
<evidence type="ECO:0000259" key="10">
    <source>
        <dbReference type="PROSITE" id="PS50928"/>
    </source>
</evidence>
<dbReference type="SUPFAM" id="SSF161098">
    <property type="entry name" value="MetI-like"/>
    <property type="match status" value="1"/>
</dbReference>
<dbReference type="RefSeq" id="WP_184264225.1">
    <property type="nucleotide sequence ID" value="NZ_JACIIX010000011.1"/>
</dbReference>
<dbReference type="InterPro" id="IPR011866">
    <property type="entry name" value="CysW_permease"/>
</dbReference>
<evidence type="ECO:0000256" key="1">
    <source>
        <dbReference type="ARBA" id="ARBA00004651"/>
    </source>
</evidence>
<dbReference type="NCBIfam" id="TIGR02140">
    <property type="entry name" value="permease_CysW"/>
    <property type="match status" value="1"/>
</dbReference>
<comment type="subunit">
    <text evidence="2">The complex is composed of two ATP-binding proteins (CysA), two transmembrane proteins (CysT and CysW) and a solute-binding protein (CysP).</text>
</comment>
<dbReference type="Proteomes" id="UP000544872">
    <property type="component" value="Unassembled WGS sequence"/>
</dbReference>
<keyword evidence="4 9" id="KW-0812">Transmembrane</keyword>
<dbReference type="PANTHER" id="PTHR30406:SF1">
    <property type="entry name" value="SULFATE TRANSPORT SYSTEM PERMEASE PROTEIN CYSW"/>
    <property type="match status" value="1"/>
</dbReference>
<feature type="transmembrane region" description="Helical" evidence="9">
    <location>
        <begin position="12"/>
        <end position="42"/>
    </location>
</feature>
<gene>
    <name evidence="11" type="ORF">FHS48_002849</name>
</gene>
<keyword evidence="5 9" id="KW-1133">Transmembrane helix</keyword>
<dbReference type="InterPro" id="IPR000515">
    <property type="entry name" value="MetI-like"/>
</dbReference>
<evidence type="ECO:0000256" key="9">
    <source>
        <dbReference type="SAM" id="Phobius"/>
    </source>
</evidence>
<sequence length="281" mass="30091">MQHHRERRRPDGVGAWLCVAAAVLLAVLLFGTPLAVVFGHAFSKGAAAWWQVVSARETLSAVGLTLLTLVVCVPLSALFGLAAAWALTKFRWRGKTVLVSLIELPFSVSPIVAGVACLLVYGASSPLGSYLQDHNIPVMFAVPGILLAILFVVSPFIARELLPLMRLHGTDDEEAAIILGAGGLRTFLRVTLPNIRWALLYGVILCAARVLGEFGAVSVVSGHIRGETNTLPLYIDLLFHDYDNSGSFAVASILTSLAVVTLAAKAIVERQIDRSRRSASE</sequence>
<feature type="transmembrane region" description="Helical" evidence="9">
    <location>
        <begin position="97"/>
        <end position="124"/>
    </location>
</feature>
<comment type="caution">
    <text evidence="11">The sequence shown here is derived from an EMBL/GenBank/DDBJ whole genome shotgun (WGS) entry which is preliminary data.</text>
</comment>
<evidence type="ECO:0000256" key="5">
    <source>
        <dbReference type="ARBA" id="ARBA00022989"/>
    </source>
</evidence>
<name>A0A7X0DMX0_NOVIT</name>
<dbReference type="EMBL" id="JACIIX010000011">
    <property type="protein sequence ID" value="MBB6211410.1"/>
    <property type="molecule type" value="Genomic_DNA"/>
</dbReference>
<evidence type="ECO:0000256" key="2">
    <source>
        <dbReference type="ARBA" id="ARBA00011779"/>
    </source>
</evidence>
<evidence type="ECO:0000313" key="11">
    <source>
        <dbReference type="EMBL" id="MBB6211410.1"/>
    </source>
</evidence>
<dbReference type="PROSITE" id="PS50928">
    <property type="entry name" value="ABC_TM1"/>
    <property type="match status" value="1"/>
</dbReference>
<comment type="function">
    <text evidence="8">Part of the ABC transporter complex CysAWTP (TC 3.A.1.6.1) involved in sulfate/thiosulfate import. Probably responsible for the translocation of the substrate across the membrane.</text>
</comment>
<accession>A0A7X0DMX0</accession>
<dbReference type="Gene3D" id="1.10.3720.10">
    <property type="entry name" value="MetI-like"/>
    <property type="match status" value="1"/>
</dbReference>
<evidence type="ECO:0000313" key="12">
    <source>
        <dbReference type="Proteomes" id="UP000544872"/>
    </source>
</evidence>
<comment type="subcellular location">
    <subcellularLocation>
        <location evidence="1">Cell membrane</location>
        <topology evidence="1">Multi-pass membrane protein</topology>
    </subcellularLocation>
</comment>